<keyword evidence="2" id="KW-1185">Reference proteome</keyword>
<reference evidence="1 2" key="1">
    <citation type="submission" date="2023-11" db="EMBL/GenBank/DDBJ databases">
        <title>Analysis of the Genomes of Mucilaginibacter gossypii cycad 4 and M. sabulilitoris SNA2: microbes with the potential for plant growth promotion.</title>
        <authorList>
            <person name="Hirsch A.M."/>
            <person name="Humm E."/>
            <person name="Rubbi M."/>
            <person name="Del Vecchio G."/>
            <person name="Ha S.M."/>
            <person name="Pellegrini M."/>
            <person name="Gunsalus R.P."/>
        </authorList>
    </citation>
    <scope>NUCLEOTIDE SEQUENCE [LARGE SCALE GENOMIC DNA]</scope>
    <source>
        <strain evidence="1 2">SNA2</strain>
    </source>
</reference>
<proteinExistence type="predicted"/>
<accession>A0ABZ0TK34</accession>
<dbReference type="EMBL" id="CP139558">
    <property type="protein sequence ID" value="WPU92074.1"/>
    <property type="molecule type" value="Genomic_DNA"/>
</dbReference>
<organism evidence="1 2">
    <name type="scientific">Mucilaginibacter sabulilitoris</name>
    <dbReference type="NCBI Taxonomy" id="1173583"/>
    <lineage>
        <taxon>Bacteria</taxon>
        <taxon>Pseudomonadati</taxon>
        <taxon>Bacteroidota</taxon>
        <taxon>Sphingobacteriia</taxon>
        <taxon>Sphingobacteriales</taxon>
        <taxon>Sphingobacteriaceae</taxon>
        <taxon>Mucilaginibacter</taxon>
    </lineage>
</organism>
<protein>
    <submittedName>
        <fullName evidence="1">Uncharacterized protein</fullName>
    </submittedName>
</protein>
<sequence length="47" mass="5167">MSKPGNSSDPGTSKAGTCLQALRHPVYKWHELNTGFCMERENLSPSC</sequence>
<dbReference type="RefSeq" id="WP_321561240.1">
    <property type="nucleotide sequence ID" value="NZ_CP139558.1"/>
</dbReference>
<dbReference type="Proteomes" id="UP001324380">
    <property type="component" value="Chromosome"/>
</dbReference>
<name>A0ABZ0TK34_9SPHI</name>
<gene>
    <name evidence="1" type="ORF">SNE25_22395</name>
</gene>
<evidence type="ECO:0000313" key="1">
    <source>
        <dbReference type="EMBL" id="WPU92074.1"/>
    </source>
</evidence>
<evidence type="ECO:0000313" key="2">
    <source>
        <dbReference type="Proteomes" id="UP001324380"/>
    </source>
</evidence>